<feature type="compositionally biased region" description="Basic and acidic residues" evidence="1">
    <location>
        <begin position="228"/>
        <end position="257"/>
    </location>
</feature>
<dbReference type="RefSeq" id="XP_002846126.1">
    <property type="nucleotide sequence ID" value="XM_002846080.1"/>
</dbReference>
<feature type="region of interest" description="Disordered" evidence="1">
    <location>
        <begin position="212"/>
        <end position="286"/>
    </location>
</feature>
<dbReference type="Proteomes" id="UP000002035">
    <property type="component" value="Unassembled WGS sequence"/>
</dbReference>
<dbReference type="AlphaFoldDB" id="C5FTH3"/>
<dbReference type="PANTHER" id="PTHR28061">
    <property type="entry name" value="INO EIGHTY SUBUNIT 4"/>
    <property type="match status" value="1"/>
</dbReference>
<sequence>MAGSDTSSTSSRAPAPSASVSGHSHNSNSSSSSSSSRLKARKIVVLSLPPAVLSRFPSNASSDDSQAKEEESSSPSTPPAPLTDIVSDGDAASTTNAGDGSVGPAPSTPAAGNAPTSAPASGAAKAGTKRGAAALGPDGLPKPRGKPGPKKKPRLIESEDGETPSRPPPPAHHRLGPKANQGAINACLRALDRTGKPCRKWERKSFQLKSFTGVLWQVPSWGAPPRPKSTEDEEKKETDQEKKESEKKSEKSEKSTADPDVDADRDETPSGSMLGIESPAPVAVAS</sequence>
<dbReference type="VEuPathDB" id="FungiDB:MCYG_05995"/>
<organism evidence="2 3">
    <name type="scientific">Arthroderma otae (strain ATCC MYA-4605 / CBS 113480)</name>
    <name type="common">Microsporum canis</name>
    <dbReference type="NCBI Taxonomy" id="554155"/>
    <lineage>
        <taxon>Eukaryota</taxon>
        <taxon>Fungi</taxon>
        <taxon>Dikarya</taxon>
        <taxon>Ascomycota</taxon>
        <taxon>Pezizomycotina</taxon>
        <taxon>Eurotiomycetes</taxon>
        <taxon>Eurotiomycetidae</taxon>
        <taxon>Onygenales</taxon>
        <taxon>Arthrodermataceae</taxon>
        <taxon>Microsporum</taxon>
    </lineage>
</organism>
<evidence type="ECO:0000313" key="3">
    <source>
        <dbReference type="Proteomes" id="UP000002035"/>
    </source>
</evidence>
<dbReference type="PANTHER" id="PTHR28061:SF1">
    <property type="entry name" value="INO80 COMPLEX SUBUNIT 4"/>
    <property type="match status" value="1"/>
</dbReference>
<dbReference type="STRING" id="554155.C5FTH3"/>
<dbReference type="GeneID" id="9224816"/>
<dbReference type="HOGENOM" id="CLU_058488_1_0_1"/>
<name>C5FTH3_ARTOC</name>
<dbReference type="eggNOG" id="ENOG502SECK">
    <property type="taxonomic scope" value="Eukaryota"/>
</dbReference>
<dbReference type="Pfam" id="PF08193">
    <property type="entry name" value="INO80_Ies4"/>
    <property type="match status" value="1"/>
</dbReference>
<dbReference type="EMBL" id="DS995705">
    <property type="protein sequence ID" value="EEQ33176.1"/>
    <property type="molecule type" value="Genomic_DNA"/>
</dbReference>
<protein>
    <submittedName>
        <fullName evidence="2">DUF1711 domain-containing protein</fullName>
    </submittedName>
</protein>
<feature type="region of interest" description="Disordered" evidence="1">
    <location>
        <begin position="1"/>
        <end position="181"/>
    </location>
</feature>
<keyword evidence="3" id="KW-1185">Reference proteome</keyword>
<dbReference type="InterPro" id="IPR013175">
    <property type="entry name" value="INO80_su_Ies4"/>
</dbReference>
<accession>C5FTH3</accession>
<feature type="compositionally biased region" description="Low complexity" evidence="1">
    <location>
        <begin position="1"/>
        <end position="36"/>
    </location>
</feature>
<dbReference type="GO" id="GO:0031011">
    <property type="term" value="C:Ino80 complex"/>
    <property type="evidence" value="ECO:0007669"/>
    <property type="project" value="InterPro"/>
</dbReference>
<dbReference type="OrthoDB" id="4093188at2759"/>
<feature type="compositionally biased region" description="Low complexity" evidence="1">
    <location>
        <begin position="120"/>
        <end position="136"/>
    </location>
</feature>
<feature type="compositionally biased region" description="Basic residues" evidence="1">
    <location>
        <begin position="143"/>
        <end position="153"/>
    </location>
</feature>
<proteinExistence type="predicted"/>
<reference evidence="3" key="1">
    <citation type="journal article" date="2012" name="MBio">
        <title>Comparative genome analysis of Trichophyton rubrum and related dermatophytes reveals candidate genes involved in infection.</title>
        <authorList>
            <person name="Martinez D.A."/>
            <person name="Oliver B.G."/>
            <person name="Graeser Y."/>
            <person name="Goldberg J.M."/>
            <person name="Li W."/>
            <person name="Martinez-Rossi N.M."/>
            <person name="Monod M."/>
            <person name="Shelest E."/>
            <person name="Barton R.C."/>
            <person name="Birch E."/>
            <person name="Brakhage A.A."/>
            <person name="Chen Z."/>
            <person name="Gurr S.J."/>
            <person name="Heiman D."/>
            <person name="Heitman J."/>
            <person name="Kosti I."/>
            <person name="Rossi A."/>
            <person name="Saif S."/>
            <person name="Samalova M."/>
            <person name="Saunders C.W."/>
            <person name="Shea T."/>
            <person name="Summerbell R.C."/>
            <person name="Xu J."/>
            <person name="Young S."/>
            <person name="Zeng Q."/>
            <person name="Birren B.W."/>
            <person name="Cuomo C.A."/>
            <person name="White T.C."/>
        </authorList>
    </citation>
    <scope>NUCLEOTIDE SEQUENCE [LARGE SCALE GENOMIC DNA]</scope>
    <source>
        <strain evidence="3">ATCC MYA-4605 / CBS 113480</strain>
    </source>
</reference>
<dbReference type="GO" id="GO:0006338">
    <property type="term" value="P:chromatin remodeling"/>
    <property type="evidence" value="ECO:0007669"/>
    <property type="project" value="InterPro"/>
</dbReference>
<evidence type="ECO:0000313" key="2">
    <source>
        <dbReference type="EMBL" id="EEQ33176.1"/>
    </source>
</evidence>
<dbReference type="OMA" id="KPCRRWA"/>
<evidence type="ECO:0000256" key="1">
    <source>
        <dbReference type="SAM" id="MobiDB-lite"/>
    </source>
</evidence>
<gene>
    <name evidence="2" type="ORF">MCYG_05995</name>
</gene>